<dbReference type="EMBL" id="HBIZ01050334">
    <property type="protein sequence ID" value="CAE0779551.1"/>
    <property type="molecule type" value="Transcribed_RNA"/>
</dbReference>
<keyword evidence="1" id="KW-0732">Signal</keyword>
<gene>
    <name evidence="2" type="ORF">PCAR00345_LOCUS32190</name>
</gene>
<sequence>MSSRRRPAIAFSLLLGVEDVSGFRWTGAGLGSCRSVQGRDPEQRLQTAELEYSDSFRRYPIDTLSCTEIERRTLCISGLALFLFGLPSASNAAAVPGAAELDAEYYLRGLIGRPAPRVDPIQPRQPRQLDAVSAGRLVGVCESQIASFLGRSVQSLRDAAASRRQRLRMEMDRTRLSGAFARSGYDGALEARANAQGSAATIGEFDFDLNLYALFSLLAEQRQASARLDEFYVQLGDALLDSIRADTESVLSTSPKSLTALCAGLKSLLEEAKATGYLAGYFIDDSDVDDALWSNDDDLSVTRISVTLERPASLNGALLLNGENARVSPELMAPTLAAYVRACGAVVKDSSQFFVDEYRPNPFEYRPSQLLLELTLAPAPPARRGS</sequence>
<name>A0A7S4BX59_CHRCT</name>
<reference evidence="2" key="1">
    <citation type="submission" date="2021-01" db="EMBL/GenBank/DDBJ databases">
        <authorList>
            <person name="Corre E."/>
            <person name="Pelletier E."/>
            <person name="Niang G."/>
            <person name="Scheremetjew M."/>
            <person name="Finn R."/>
            <person name="Kale V."/>
            <person name="Holt S."/>
            <person name="Cochrane G."/>
            <person name="Meng A."/>
            <person name="Brown T."/>
            <person name="Cohen L."/>
        </authorList>
    </citation>
    <scope>NUCLEOTIDE SEQUENCE</scope>
    <source>
        <strain evidence="2">CCMP645</strain>
    </source>
</reference>
<proteinExistence type="predicted"/>
<evidence type="ECO:0000256" key="1">
    <source>
        <dbReference type="SAM" id="SignalP"/>
    </source>
</evidence>
<feature type="signal peptide" evidence="1">
    <location>
        <begin position="1"/>
        <end position="22"/>
    </location>
</feature>
<dbReference type="AlphaFoldDB" id="A0A7S4BX59"/>
<protein>
    <submittedName>
        <fullName evidence="2">Uncharacterized protein</fullName>
    </submittedName>
</protein>
<accession>A0A7S4BX59</accession>
<evidence type="ECO:0000313" key="2">
    <source>
        <dbReference type="EMBL" id="CAE0779551.1"/>
    </source>
</evidence>
<feature type="chain" id="PRO_5030739046" evidence="1">
    <location>
        <begin position="23"/>
        <end position="386"/>
    </location>
</feature>
<organism evidence="2">
    <name type="scientific">Chrysotila carterae</name>
    <name type="common">Marine alga</name>
    <name type="synonym">Syracosphaera carterae</name>
    <dbReference type="NCBI Taxonomy" id="13221"/>
    <lineage>
        <taxon>Eukaryota</taxon>
        <taxon>Haptista</taxon>
        <taxon>Haptophyta</taxon>
        <taxon>Prymnesiophyceae</taxon>
        <taxon>Isochrysidales</taxon>
        <taxon>Isochrysidaceae</taxon>
        <taxon>Chrysotila</taxon>
    </lineage>
</organism>